<feature type="domain" description="MacB-like periplasmic core" evidence="9">
    <location>
        <begin position="22"/>
        <end position="224"/>
    </location>
</feature>
<feature type="transmembrane region" description="Helical" evidence="7">
    <location>
        <begin position="340"/>
        <end position="362"/>
    </location>
</feature>
<organism evidence="10 11">
    <name type="scientific">Roseiconus lacunae</name>
    <dbReference type="NCBI Taxonomy" id="2605694"/>
    <lineage>
        <taxon>Bacteria</taxon>
        <taxon>Pseudomonadati</taxon>
        <taxon>Planctomycetota</taxon>
        <taxon>Planctomycetia</taxon>
        <taxon>Pirellulales</taxon>
        <taxon>Pirellulaceae</taxon>
        <taxon>Roseiconus</taxon>
    </lineage>
</organism>
<evidence type="ECO:0000256" key="5">
    <source>
        <dbReference type="ARBA" id="ARBA00022989"/>
    </source>
</evidence>
<evidence type="ECO:0000259" key="9">
    <source>
        <dbReference type="Pfam" id="PF12704"/>
    </source>
</evidence>
<keyword evidence="6 7" id="KW-0472">Membrane</keyword>
<evidence type="ECO:0000259" key="8">
    <source>
        <dbReference type="Pfam" id="PF02687"/>
    </source>
</evidence>
<evidence type="ECO:0000313" key="10">
    <source>
        <dbReference type="EMBL" id="MDM4016537.1"/>
    </source>
</evidence>
<dbReference type="Pfam" id="PF12704">
    <property type="entry name" value="MacB_PCD"/>
    <property type="match status" value="1"/>
</dbReference>
<dbReference type="EMBL" id="JASZZN010000009">
    <property type="protein sequence ID" value="MDM4016537.1"/>
    <property type="molecule type" value="Genomic_DNA"/>
</dbReference>
<dbReference type="RefSeq" id="WP_149496981.1">
    <property type="nucleotide sequence ID" value="NZ_CP141221.1"/>
</dbReference>
<evidence type="ECO:0000256" key="6">
    <source>
        <dbReference type="ARBA" id="ARBA00023136"/>
    </source>
</evidence>
<dbReference type="InterPro" id="IPR025857">
    <property type="entry name" value="MacB_PCD"/>
</dbReference>
<keyword evidence="2" id="KW-0813">Transport</keyword>
<keyword evidence="4 7" id="KW-0812">Transmembrane</keyword>
<comment type="subcellular location">
    <subcellularLocation>
        <location evidence="1">Cell membrane</location>
        <topology evidence="1">Multi-pass membrane protein</topology>
    </subcellularLocation>
</comment>
<keyword evidence="5 7" id="KW-1133">Transmembrane helix</keyword>
<feature type="transmembrane region" description="Helical" evidence="7">
    <location>
        <begin position="298"/>
        <end position="328"/>
    </location>
</feature>
<sequence>MRWNLAYRTLFHDRGKLIAGLVGVIFSVVLVNIQGGLFVGLISKASMLVDRSHADIWIGHRGMHNVDFAHSIPERWRHVVEGVQGIDNVQPLRVEFSEISLPGGGYENVVLVGVPETTNLGRAYEIVEGPPDALQQQNGVIVDICDDQKLVSPEIGDLREINGRRVRVVGKSNGVLSFLVTPYIFTDYDRVLEIMGSDPTRTSYLLARAEPGADLHRICDQIEAVLPDVEAMTSEEYASVSINFWMTRTGLGVSFGAATLLGLLVGLVMVGQTLYAMVLDRVSEYATLRAIGLSERELLSILILQSALVATIGIAIGMVITVILKTLLSTPRATIEIPSMLYVGCAVLIFCICLFASGLPYLRVRRIDPHTALQS</sequence>
<proteinExistence type="predicted"/>
<feature type="transmembrane region" description="Helical" evidence="7">
    <location>
        <begin position="17"/>
        <end position="42"/>
    </location>
</feature>
<protein>
    <submittedName>
        <fullName evidence="10">ABC transporter permease</fullName>
    </submittedName>
</protein>
<dbReference type="PANTHER" id="PTHR43738">
    <property type="entry name" value="ABC TRANSPORTER, MEMBRANE PROTEIN"/>
    <property type="match status" value="1"/>
</dbReference>
<evidence type="ECO:0000256" key="7">
    <source>
        <dbReference type="SAM" id="Phobius"/>
    </source>
</evidence>
<dbReference type="InterPro" id="IPR003838">
    <property type="entry name" value="ABC3_permease_C"/>
</dbReference>
<feature type="domain" description="ABC3 transporter permease C-terminal" evidence="8">
    <location>
        <begin position="258"/>
        <end position="369"/>
    </location>
</feature>
<keyword evidence="11" id="KW-1185">Reference proteome</keyword>
<evidence type="ECO:0000256" key="4">
    <source>
        <dbReference type="ARBA" id="ARBA00022692"/>
    </source>
</evidence>
<comment type="caution">
    <text evidence="10">The sequence shown here is derived from an EMBL/GenBank/DDBJ whole genome shotgun (WGS) entry which is preliminary data.</text>
</comment>
<evidence type="ECO:0000256" key="2">
    <source>
        <dbReference type="ARBA" id="ARBA00022448"/>
    </source>
</evidence>
<gene>
    <name evidence="10" type="ORF">QTN89_13920</name>
</gene>
<evidence type="ECO:0000256" key="3">
    <source>
        <dbReference type="ARBA" id="ARBA00022475"/>
    </source>
</evidence>
<dbReference type="Proteomes" id="UP001239462">
    <property type="component" value="Unassembled WGS sequence"/>
</dbReference>
<dbReference type="InterPro" id="IPR051125">
    <property type="entry name" value="ABC-4/HrtB_transporter"/>
</dbReference>
<dbReference type="PANTHER" id="PTHR43738:SF1">
    <property type="entry name" value="HEMIN TRANSPORT SYSTEM PERMEASE PROTEIN HRTB-RELATED"/>
    <property type="match status" value="1"/>
</dbReference>
<accession>A0ABT7PJ70</accession>
<reference evidence="10 11" key="1">
    <citation type="submission" date="2023-06" db="EMBL/GenBank/DDBJ databases">
        <title>Roseiconus lacunae JC819 isolated from Gulf of Mannar region, Tamil Nadu.</title>
        <authorList>
            <person name="Pk S."/>
            <person name="Ch S."/>
            <person name="Ch V.R."/>
        </authorList>
    </citation>
    <scope>NUCLEOTIDE SEQUENCE [LARGE SCALE GENOMIC DNA]</scope>
    <source>
        <strain evidence="10 11">JC819</strain>
    </source>
</reference>
<evidence type="ECO:0000313" key="11">
    <source>
        <dbReference type="Proteomes" id="UP001239462"/>
    </source>
</evidence>
<feature type="transmembrane region" description="Helical" evidence="7">
    <location>
        <begin position="251"/>
        <end position="278"/>
    </location>
</feature>
<evidence type="ECO:0000256" key="1">
    <source>
        <dbReference type="ARBA" id="ARBA00004651"/>
    </source>
</evidence>
<dbReference type="Pfam" id="PF02687">
    <property type="entry name" value="FtsX"/>
    <property type="match status" value="1"/>
</dbReference>
<keyword evidence="3" id="KW-1003">Cell membrane</keyword>
<name>A0ABT7PJ70_9BACT</name>